<protein>
    <submittedName>
        <fullName evidence="1">Uncharacterized protein</fullName>
    </submittedName>
</protein>
<sequence>METLWFVLMTVIATTATVDGQEPAYVPGDVRSSSLLGGAETEAKCKEGAKILAAPIQAASGRSAVVVWNCVEMDSTVGEAQGFTAVEAVSIK</sequence>
<proteinExistence type="predicted"/>
<dbReference type="AlphaFoldDB" id="A0A0F9XF82"/>
<reference evidence="1" key="1">
    <citation type="journal article" date="2015" name="Nature">
        <title>Complex archaea that bridge the gap between prokaryotes and eukaryotes.</title>
        <authorList>
            <person name="Spang A."/>
            <person name="Saw J.H."/>
            <person name="Jorgensen S.L."/>
            <person name="Zaremba-Niedzwiedzka K."/>
            <person name="Martijn J."/>
            <person name="Lind A.E."/>
            <person name="van Eijk R."/>
            <person name="Schleper C."/>
            <person name="Guy L."/>
            <person name="Ettema T.J."/>
        </authorList>
    </citation>
    <scope>NUCLEOTIDE SEQUENCE</scope>
</reference>
<name>A0A0F9XF82_9ZZZZ</name>
<gene>
    <name evidence="1" type="ORF">LCGC14_0228470</name>
</gene>
<organism evidence="1">
    <name type="scientific">marine sediment metagenome</name>
    <dbReference type="NCBI Taxonomy" id="412755"/>
    <lineage>
        <taxon>unclassified sequences</taxon>
        <taxon>metagenomes</taxon>
        <taxon>ecological metagenomes</taxon>
    </lineage>
</organism>
<accession>A0A0F9XF82</accession>
<comment type="caution">
    <text evidence="1">The sequence shown here is derived from an EMBL/GenBank/DDBJ whole genome shotgun (WGS) entry which is preliminary data.</text>
</comment>
<evidence type="ECO:0000313" key="1">
    <source>
        <dbReference type="EMBL" id="KKN90478.1"/>
    </source>
</evidence>
<dbReference type="EMBL" id="LAZR01000110">
    <property type="protein sequence ID" value="KKN90478.1"/>
    <property type="molecule type" value="Genomic_DNA"/>
</dbReference>